<dbReference type="EC" id="2.5.1.-" evidence="3"/>
<name>A0ABS3NHM7_9GAMM</name>
<keyword evidence="2 3" id="KW-0819">tRNA processing</keyword>
<comment type="catalytic activity">
    <reaction evidence="3">
        <text>carboxy-S-adenosyl-L-methionine + 5-hydroxyuridine(34) in tRNA = 5-carboxymethoxyuridine(34) in tRNA + S-adenosyl-L-homocysteine + H(+)</text>
        <dbReference type="Rhea" id="RHEA:52848"/>
        <dbReference type="Rhea" id="RHEA-COMP:13381"/>
        <dbReference type="Rhea" id="RHEA-COMP:13383"/>
        <dbReference type="ChEBI" id="CHEBI:15378"/>
        <dbReference type="ChEBI" id="CHEBI:57856"/>
        <dbReference type="ChEBI" id="CHEBI:134278"/>
        <dbReference type="ChEBI" id="CHEBI:136877"/>
        <dbReference type="ChEBI" id="CHEBI:136879"/>
    </reaction>
</comment>
<evidence type="ECO:0000313" key="4">
    <source>
        <dbReference type="EMBL" id="MBO1520030.1"/>
    </source>
</evidence>
<dbReference type="GO" id="GO:0016740">
    <property type="term" value="F:transferase activity"/>
    <property type="evidence" value="ECO:0007669"/>
    <property type="project" value="UniProtKB-KW"/>
</dbReference>
<reference evidence="4 5" key="1">
    <citation type="submission" date="2021-03" db="EMBL/GenBank/DDBJ databases">
        <title>Oceanisphaera sp. nov., isolated from the intestine.</title>
        <authorList>
            <person name="Zhao L.-H."/>
            <person name="Shi L.-F."/>
        </authorList>
    </citation>
    <scope>NUCLEOTIDE SEQUENCE [LARGE SCALE GENOMIC DNA]</scope>
    <source>
        <strain evidence="4 5">DM8</strain>
    </source>
</reference>
<evidence type="ECO:0000256" key="2">
    <source>
        <dbReference type="ARBA" id="ARBA00022694"/>
    </source>
</evidence>
<evidence type="ECO:0000256" key="1">
    <source>
        <dbReference type="ARBA" id="ARBA00022679"/>
    </source>
</evidence>
<dbReference type="NCBIfam" id="NF011650">
    <property type="entry name" value="PRK15068.1"/>
    <property type="match status" value="1"/>
</dbReference>
<feature type="binding site" evidence="3">
    <location>
        <position position="130"/>
    </location>
    <ligand>
        <name>carboxy-S-adenosyl-L-methionine</name>
        <dbReference type="ChEBI" id="CHEBI:134278"/>
    </ligand>
</feature>
<feature type="binding site" evidence="3">
    <location>
        <begin position="152"/>
        <end position="154"/>
    </location>
    <ligand>
        <name>carboxy-S-adenosyl-L-methionine</name>
        <dbReference type="ChEBI" id="CHEBI:134278"/>
    </ligand>
</feature>
<dbReference type="SUPFAM" id="SSF53335">
    <property type="entry name" value="S-adenosyl-L-methionine-dependent methyltransferases"/>
    <property type="match status" value="1"/>
</dbReference>
<organism evidence="4 5">
    <name type="scientific">Oceanisphaera pacifica</name>
    <dbReference type="NCBI Taxonomy" id="2818389"/>
    <lineage>
        <taxon>Bacteria</taxon>
        <taxon>Pseudomonadati</taxon>
        <taxon>Pseudomonadota</taxon>
        <taxon>Gammaproteobacteria</taxon>
        <taxon>Aeromonadales</taxon>
        <taxon>Aeromonadaceae</taxon>
        <taxon>Oceanisphaera</taxon>
    </lineage>
</organism>
<feature type="binding site" evidence="3">
    <location>
        <begin position="181"/>
        <end position="182"/>
    </location>
    <ligand>
        <name>carboxy-S-adenosyl-L-methionine</name>
        <dbReference type="ChEBI" id="CHEBI:134278"/>
    </ligand>
</feature>
<feature type="binding site" evidence="3">
    <location>
        <position position="91"/>
    </location>
    <ligand>
        <name>carboxy-S-adenosyl-L-methionine</name>
        <dbReference type="ChEBI" id="CHEBI:134278"/>
    </ligand>
</feature>
<dbReference type="HAMAP" id="MF_01590">
    <property type="entry name" value="tRNA_carboxymethyltr_CmoB"/>
    <property type="match status" value="1"/>
</dbReference>
<dbReference type="EMBL" id="JAGDFX010000011">
    <property type="protein sequence ID" value="MBO1520030.1"/>
    <property type="molecule type" value="Genomic_DNA"/>
</dbReference>
<dbReference type="Proteomes" id="UP000664882">
    <property type="component" value="Unassembled WGS sequence"/>
</dbReference>
<comment type="function">
    <text evidence="3">Catalyzes carboxymethyl transfer from carboxy-S-adenosyl-L-methionine (Cx-SAM) to 5-hydroxyuridine (ho5U) to form 5-carboxymethoxyuridine (cmo5U) at position 34 in tRNAs.</text>
</comment>
<dbReference type="InterPro" id="IPR027555">
    <property type="entry name" value="Mo5U34_MeTrfas-like"/>
</dbReference>
<feature type="binding site" evidence="3">
    <location>
        <position position="196"/>
    </location>
    <ligand>
        <name>carboxy-S-adenosyl-L-methionine</name>
        <dbReference type="ChEBI" id="CHEBI:134278"/>
    </ligand>
</feature>
<proteinExistence type="inferred from homology"/>
<evidence type="ECO:0000256" key="3">
    <source>
        <dbReference type="HAMAP-Rule" id="MF_01590"/>
    </source>
</evidence>
<dbReference type="PANTHER" id="PTHR43464">
    <property type="entry name" value="METHYLTRANSFERASE"/>
    <property type="match status" value="1"/>
</dbReference>
<feature type="binding site" evidence="3">
    <location>
        <position position="315"/>
    </location>
    <ligand>
        <name>carboxy-S-adenosyl-L-methionine</name>
        <dbReference type="ChEBI" id="CHEBI:134278"/>
    </ligand>
</feature>
<dbReference type="PANTHER" id="PTHR43464:SF95">
    <property type="entry name" value="TRNA U34 CARBOXYMETHYLTRANSFERASE"/>
    <property type="match status" value="1"/>
</dbReference>
<evidence type="ECO:0000313" key="5">
    <source>
        <dbReference type="Proteomes" id="UP000664882"/>
    </source>
</evidence>
<dbReference type="CDD" id="cd02440">
    <property type="entry name" value="AdoMet_MTases"/>
    <property type="match status" value="1"/>
</dbReference>
<dbReference type="InterPro" id="IPR010017">
    <property type="entry name" value="CmoB"/>
</dbReference>
<keyword evidence="1 3" id="KW-0808">Transferase</keyword>
<comment type="subunit">
    <text evidence="3">Homotetramer.</text>
</comment>
<comment type="caution">
    <text evidence="4">The sequence shown here is derived from an EMBL/GenBank/DDBJ whole genome shotgun (WGS) entry which is preliminary data.</text>
</comment>
<dbReference type="Pfam" id="PF08003">
    <property type="entry name" value="Methyltransf_9"/>
    <property type="match status" value="1"/>
</dbReference>
<dbReference type="InterPro" id="IPR029063">
    <property type="entry name" value="SAM-dependent_MTases_sf"/>
</dbReference>
<keyword evidence="5" id="KW-1185">Reference proteome</keyword>
<dbReference type="NCBIfam" id="TIGR00452">
    <property type="entry name" value="tRNA 5-methoxyuridine(34)/uridine 5-oxyacetic acid(34) synthase CmoB"/>
    <property type="match status" value="1"/>
</dbReference>
<protein>
    <recommendedName>
        <fullName evidence="3">tRNA U34 carboxymethyltransferase</fullName>
        <ecNumber evidence="3">2.5.1.-</ecNumber>
    </recommendedName>
</protein>
<feature type="binding site" evidence="3">
    <location>
        <position position="110"/>
    </location>
    <ligand>
        <name>carboxy-S-adenosyl-L-methionine</name>
        <dbReference type="ChEBI" id="CHEBI:134278"/>
    </ligand>
</feature>
<accession>A0ABS3NHM7</accession>
<sequence length="336" mass="38533">MIDFSEFYQQIAKSRLQHWLHCLPAQLHEWQKGQLHGDLPRWGRALRKLPPTNTNYVKLTDSVSIGRPDEISSGEQKKITNLLDQFHPWRKGPFNVHGIDIDTEWRSDWKWDRLAPHISPLKHRYVLDVGCGSGYHLWRMRGAGAKMAVGIDPSPLFLCQFEAIKHFSNGYQGIQLLPLGIEDLPELNAFDTVFSMGVLYHRRSPIDHLMQLKAQLCDGGELVLETLVIEGDENQVLVPGDRYAKMRNVWFIPSSAALVNWLKKCGFENIRVVDEGKTDLGEQRRTQWMRNESLADFLDSKDSNKTIEGYPAPIRTIIIANKPVDPQNTSLEAHYE</sequence>
<dbReference type="Gene3D" id="3.40.50.150">
    <property type="entry name" value="Vaccinia Virus protein VP39"/>
    <property type="match status" value="1"/>
</dbReference>
<feature type="binding site" evidence="3">
    <location>
        <position position="105"/>
    </location>
    <ligand>
        <name>carboxy-S-adenosyl-L-methionine</name>
        <dbReference type="ChEBI" id="CHEBI:134278"/>
    </ligand>
</feature>
<dbReference type="RefSeq" id="WP_208005904.1">
    <property type="nucleotide sequence ID" value="NZ_JAGDFX010000011.1"/>
</dbReference>
<feature type="binding site" evidence="3">
    <location>
        <position position="200"/>
    </location>
    <ligand>
        <name>carboxy-S-adenosyl-L-methionine</name>
        <dbReference type="ChEBI" id="CHEBI:134278"/>
    </ligand>
</feature>
<gene>
    <name evidence="3 4" type="primary">cmoB</name>
    <name evidence="4" type="ORF">J3U76_10435</name>
</gene>
<comment type="similarity">
    <text evidence="3">Belongs to the class I-like SAM-binding methyltransferase superfamily. CmoB family.</text>
</comment>